<organism evidence="4 5">
    <name type="scientific">Nonomuraea aridisoli</name>
    <dbReference type="NCBI Taxonomy" id="2070368"/>
    <lineage>
        <taxon>Bacteria</taxon>
        <taxon>Bacillati</taxon>
        <taxon>Actinomycetota</taxon>
        <taxon>Actinomycetes</taxon>
        <taxon>Streptosporangiales</taxon>
        <taxon>Streptosporangiaceae</taxon>
        <taxon>Nonomuraea</taxon>
    </lineage>
</organism>
<dbReference type="SUPFAM" id="SSF52540">
    <property type="entry name" value="P-loop containing nucleoside triphosphate hydrolases"/>
    <property type="match status" value="1"/>
</dbReference>
<name>A0A2W2DMS7_9ACTN</name>
<evidence type="ECO:0000313" key="5">
    <source>
        <dbReference type="Proteomes" id="UP000249304"/>
    </source>
</evidence>
<dbReference type="InterPro" id="IPR041664">
    <property type="entry name" value="AAA_16"/>
</dbReference>
<dbReference type="GO" id="GO:0004016">
    <property type="term" value="F:adenylate cyclase activity"/>
    <property type="evidence" value="ECO:0007669"/>
    <property type="project" value="TreeGrafter"/>
</dbReference>
<dbReference type="PANTHER" id="PTHR16305:SF35">
    <property type="entry name" value="TRANSCRIPTIONAL ACTIVATOR DOMAIN"/>
    <property type="match status" value="1"/>
</dbReference>
<comment type="caution">
    <text evidence="4">The sequence shown here is derived from an EMBL/GenBank/DDBJ whole genome shotgun (WGS) entry which is preliminary data.</text>
</comment>
<dbReference type="RefSeq" id="WP_146615779.1">
    <property type="nucleotide sequence ID" value="NZ_POUD01000162.1"/>
</dbReference>
<evidence type="ECO:0000313" key="4">
    <source>
        <dbReference type="EMBL" id="PZG13256.1"/>
    </source>
</evidence>
<dbReference type="InterPro" id="IPR027417">
    <property type="entry name" value="P-loop_NTPase"/>
</dbReference>
<evidence type="ECO:0000259" key="3">
    <source>
        <dbReference type="Pfam" id="PF13191"/>
    </source>
</evidence>
<dbReference type="Proteomes" id="UP000249304">
    <property type="component" value="Unassembled WGS sequence"/>
</dbReference>
<dbReference type="OrthoDB" id="483at2"/>
<evidence type="ECO:0000256" key="2">
    <source>
        <dbReference type="ARBA" id="ARBA00022840"/>
    </source>
</evidence>
<sequence>MSPVDRVPVLRGRGEEERALRRLLDGASAGSGGALVLAGPPGMGKTALLDLAAASPGFRVLRVSGVEPESCLPYSGLHALLHPIAASVRLPDAQAGALAAALESGAATGGLALPAAVLGLLAAVAADRPVLACVDDADLLDPGSREVLSFAARRLSGKPVALVFAARSPGRDLAGLPVRVLEGLDAAAVRELAGDLAPGKVAEDLLAAVDQIARGNPLALAELIGALTPDQLAGLAAPPVAPPRDGRLWRAHADRLAALPARTRRLLLLVAADPGVEAEALIRAAHPACALTALEPAEHAGLLRCAGDRYDFPDPAVRAVAYHGASLL</sequence>
<keyword evidence="1" id="KW-0547">Nucleotide-binding</keyword>
<feature type="domain" description="Orc1-like AAA ATPase" evidence="3">
    <location>
        <begin position="10"/>
        <end position="163"/>
    </location>
</feature>
<dbReference type="GO" id="GO:0005737">
    <property type="term" value="C:cytoplasm"/>
    <property type="evidence" value="ECO:0007669"/>
    <property type="project" value="TreeGrafter"/>
</dbReference>
<protein>
    <submittedName>
        <fullName evidence="4">Helix-turn-helix transcriptional regulator</fullName>
    </submittedName>
</protein>
<accession>A0A2W2DMS7</accession>
<feature type="non-terminal residue" evidence="4">
    <location>
        <position position="328"/>
    </location>
</feature>
<dbReference type="GO" id="GO:0005524">
    <property type="term" value="F:ATP binding"/>
    <property type="evidence" value="ECO:0007669"/>
    <property type="project" value="UniProtKB-KW"/>
</dbReference>
<dbReference type="Pfam" id="PF13191">
    <property type="entry name" value="AAA_16"/>
    <property type="match status" value="1"/>
</dbReference>
<reference evidence="4 5" key="1">
    <citation type="submission" date="2018-01" db="EMBL/GenBank/DDBJ databases">
        <title>Draft genome sequence of Nonomuraea sp. KC333.</title>
        <authorList>
            <person name="Sahin N."/>
            <person name="Saygin H."/>
            <person name="Ay H."/>
        </authorList>
    </citation>
    <scope>NUCLEOTIDE SEQUENCE [LARGE SCALE GENOMIC DNA]</scope>
    <source>
        <strain evidence="4 5">KC333</strain>
    </source>
</reference>
<gene>
    <name evidence="4" type="ORF">C1J01_30575</name>
</gene>
<dbReference type="Gene3D" id="3.40.50.300">
    <property type="entry name" value="P-loop containing nucleotide triphosphate hydrolases"/>
    <property type="match status" value="1"/>
</dbReference>
<dbReference type="AlphaFoldDB" id="A0A2W2DMS7"/>
<dbReference type="EMBL" id="POUD01000162">
    <property type="protein sequence ID" value="PZG13256.1"/>
    <property type="molecule type" value="Genomic_DNA"/>
</dbReference>
<keyword evidence="2" id="KW-0067">ATP-binding</keyword>
<keyword evidence="5" id="KW-1185">Reference proteome</keyword>
<dbReference type="PANTHER" id="PTHR16305">
    <property type="entry name" value="TESTICULAR SOLUBLE ADENYLYL CYCLASE"/>
    <property type="match status" value="1"/>
</dbReference>
<evidence type="ECO:0000256" key="1">
    <source>
        <dbReference type="ARBA" id="ARBA00022741"/>
    </source>
</evidence>
<proteinExistence type="predicted"/>